<reference evidence="2 3" key="1">
    <citation type="submission" date="2021-10" db="EMBL/GenBank/DDBJ databases">
        <title>Lutispora strain m25 sp. nov., a thermophilic, non-spore-forming bacterium isolated from a lab-scale methanogenic bioreactor digesting anaerobic sludge.</title>
        <authorList>
            <person name="El Houari A."/>
            <person name="Mcdonald J."/>
        </authorList>
    </citation>
    <scope>NUCLEOTIDE SEQUENCE [LARGE SCALE GENOMIC DNA]</scope>
    <source>
        <strain evidence="3">m25</strain>
    </source>
</reference>
<feature type="domain" description="Putative Se/S carrier protein-like" evidence="1">
    <location>
        <begin position="4"/>
        <end position="71"/>
    </location>
</feature>
<comment type="caution">
    <text evidence="2">The sequence shown here is derived from an EMBL/GenBank/DDBJ whole genome shotgun (WGS) entry which is preliminary data.</text>
</comment>
<proteinExistence type="predicted"/>
<evidence type="ECO:0000313" key="2">
    <source>
        <dbReference type="EMBL" id="MCQ1529266.1"/>
    </source>
</evidence>
<dbReference type="Pfam" id="PF11823">
    <property type="entry name" value="Se_S_carrier"/>
    <property type="match status" value="1"/>
</dbReference>
<name>A0ABT1NG20_9FIRM</name>
<dbReference type="RefSeq" id="WP_255226784.1">
    <property type="nucleotide sequence ID" value="NZ_JAJEKE010000004.1"/>
</dbReference>
<keyword evidence="3" id="KW-1185">Reference proteome</keyword>
<accession>A0ABT1NG20</accession>
<sequence length="83" mass="9800">MELDYYILFNTHTDGLLLEKRLKENNIKYTITPTPRQLSKCCGIAIKYDHEDEEAIKEIVGRYGINILGFHSIERKNIEIRFI</sequence>
<dbReference type="InterPro" id="IPR021778">
    <property type="entry name" value="Se/S_carrier-like"/>
</dbReference>
<dbReference type="EMBL" id="JAJEKE010000004">
    <property type="protein sequence ID" value="MCQ1529266.1"/>
    <property type="molecule type" value="Genomic_DNA"/>
</dbReference>
<gene>
    <name evidence="2" type="ORF">LJD61_06835</name>
</gene>
<dbReference type="Proteomes" id="UP001651880">
    <property type="component" value="Unassembled WGS sequence"/>
</dbReference>
<organism evidence="2 3">
    <name type="scientific">Lutispora saccharofermentans</name>
    <dbReference type="NCBI Taxonomy" id="3024236"/>
    <lineage>
        <taxon>Bacteria</taxon>
        <taxon>Bacillati</taxon>
        <taxon>Bacillota</taxon>
        <taxon>Clostridia</taxon>
        <taxon>Lutisporales</taxon>
        <taxon>Lutisporaceae</taxon>
        <taxon>Lutispora</taxon>
    </lineage>
</organism>
<evidence type="ECO:0000259" key="1">
    <source>
        <dbReference type="Pfam" id="PF11823"/>
    </source>
</evidence>
<evidence type="ECO:0000313" key="3">
    <source>
        <dbReference type="Proteomes" id="UP001651880"/>
    </source>
</evidence>
<protein>
    <submittedName>
        <fullName evidence="2">DUF3343 domain-containing protein</fullName>
    </submittedName>
</protein>